<name>A0AAD2HVV8_9AGAR</name>
<evidence type="ECO:0000313" key="1">
    <source>
        <dbReference type="EMBL" id="CAK5281718.1"/>
    </source>
</evidence>
<dbReference type="Proteomes" id="UP001295794">
    <property type="component" value="Unassembled WGS sequence"/>
</dbReference>
<sequence>LAFTATRNAVTRPLAFLLVPSNTGLQCGPPSGHSQGPISKIGPRHVVLDQRPHVNSTLRIPRKISAELTCTMWNIGLVASFQTERF</sequence>
<keyword evidence="2" id="KW-1185">Reference proteome</keyword>
<dbReference type="EMBL" id="CAVNYO010000444">
    <property type="protein sequence ID" value="CAK5281718.1"/>
    <property type="molecule type" value="Genomic_DNA"/>
</dbReference>
<protein>
    <submittedName>
        <fullName evidence="1">Uncharacterized protein</fullName>
    </submittedName>
</protein>
<reference evidence="1" key="1">
    <citation type="submission" date="2023-11" db="EMBL/GenBank/DDBJ databases">
        <authorList>
            <person name="De Vega J J."/>
            <person name="De Vega J J."/>
        </authorList>
    </citation>
    <scope>NUCLEOTIDE SEQUENCE</scope>
</reference>
<dbReference type="AlphaFoldDB" id="A0AAD2HVV8"/>
<accession>A0AAD2HVV8</accession>
<evidence type="ECO:0000313" key="2">
    <source>
        <dbReference type="Proteomes" id="UP001295794"/>
    </source>
</evidence>
<feature type="non-terminal residue" evidence="1">
    <location>
        <position position="1"/>
    </location>
</feature>
<comment type="caution">
    <text evidence="1">The sequence shown here is derived from an EMBL/GenBank/DDBJ whole genome shotgun (WGS) entry which is preliminary data.</text>
</comment>
<organism evidence="1 2">
    <name type="scientific">Mycena citricolor</name>
    <dbReference type="NCBI Taxonomy" id="2018698"/>
    <lineage>
        <taxon>Eukaryota</taxon>
        <taxon>Fungi</taxon>
        <taxon>Dikarya</taxon>
        <taxon>Basidiomycota</taxon>
        <taxon>Agaricomycotina</taxon>
        <taxon>Agaricomycetes</taxon>
        <taxon>Agaricomycetidae</taxon>
        <taxon>Agaricales</taxon>
        <taxon>Marasmiineae</taxon>
        <taxon>Mycenaceae</taxon>
        <taxon>Mycena</taxon>
    </lineage>
</organism>
<gene>
    <name evidence="1" type="ORF">MYCIT1_LOCUS32936</name>
</gene>
<proteinExistence type="predicted"/>